<accession>A0A3Q0DRR0</accession>
<feature type="non-terminal residue" evidence="5">
    <location>
        <position position="128"/>
    </location>
</feature>
<feature type="domain" description="Fibronectin type-III" evidence="3">
    <location>
        <begin position="3"/>
        <end position="92"/>
    </location>
</feature>
<evidence type="ECO:0000313" key="4">
    <source>
        <dbReference type="Proteomes" id="UP000189704"/>
    </source>
</evidence>
<dbReference type="Gene3D" id="2.60.40.10">
    <property type="entry name" value="Immunoglobulins"/>
    <property type="match status" value="1"/>
</dbReference>
<dbReference type="InterPro" id="IPR013783">
    <property type="entry name" value="Ig-like_fold"/>
</dbReference>
<gene>
    <name evidence="5" type="primary">LOC103252276</name>
</gene>
<reference evidence="5" key="1">
    <citation type="submission" date="2025-08" db="UniProtKB">
        <authorList>
            <consortium name="RefSeq"/>
        </authorList>
    </citation>
    <scope>IDENTIFICATION</scope>
</reference>
<sequence length="128" mass="13818">PGQPMNLRAEAKSETSIGLSWSPPRQESIVRYELLFREGDHGREVGRTFDPATSYVVEDLKPNTEYAFRLAARSPQGLGAFTSVVRQRTLQSRQCAGAGGMRVAPDGAAQTQGQAFPGGCRRPGLGAR</sequence>
<dbReference type="CDD" id="cd00063">
    <property type="entry name" value="FN3"/>
    <property type="match status" value="1"/>
</dbReference>
<feature type="region of interest" description="Disordered" evidence="2">
    <location>
        <begin position="101"/>
        <end position="128"/>
    </location>
</feature>
<dbReference type="KEGG" id="csyr:103252276"/>
<name>A0A3Q0DRR0_CARSF</name>
<dbReference type="OrthoDB" id="10253954at2759"/>
<dbReference type="SUPFAM" id="SSF49265">
    <property type="entry name" value="Fibronectin type III"/>
    <property type="match status" value="1"/>
</dbReference>
<comment type="subcellular location">
    <subcellularLocation>
        <location evidence="1">Membrane</location>
        <topology evidence="1">Single-pass type I membrane protein</topology>
    </subcellularLocation>
</comment>
<evidence type="ECO:0000259" key="3">
    <source>
        <dbReference type="PROSITE" id="PS50853"/>
    </source>
</evidence>
<evidence type="ECO:0000256" key="2">
    <source>
        <dbReference type="SAM" id="MobiDB-lite"/>
    </source>
</evidence>
<dbReference type="SMART" id="SM00060">
    <property type="entry name" value="FN3"/>
    <property type="match status" value="1"/>
</dbReference>
<dbReference type="PRINTS" id="PR00014">
    <property type="entry name" value="FNTYPEIII"/>
</dbReference>
<evidence type="ECO:0000313" key="5">
    <source>
        <dbReference type="RefSeq" id="XP_021564695.1"/>
    </source>
</evidence>
<dbReference type="AlphaFoldDB" id="A0A3Q0DRR0"/>
<dbReference type="Proteomes" id="UP000189704">
    <property type="component" value="Unplaced"/>
</dbReference>
<dbReference type="InterPro" id="IPR036116">
    <property type="entry name" value="FN3_sf"/>
</dbReference>
<dbReference type="PANTHER" id="PTHR46957">
    <property type="entry name" value="CYTOKINE RECEPTOR"/>
    <property type="match status" value="1"/>
</dbReference>
<evidence type="ECO:0000256" key="1">
    <source>
        <dbReference type="ARBA" id="ARBA00004479"/>
    </source>
</evidence>
<keyword evidence="4" id="KW-1185">Reference proteome</keyword>
<protein>
    <submittedName>
        <fullName evidence="5">Receptor-type tyrosine-protein phosphatase S-like</fullName>
    </submittedName>
</protein>
<feature type="region of interest" description="Disordered" evidence="2">
    <location>
        <begin position="1"/>
        <end position="21"/>
    </location>
</feature>
<dbReference type="FunFam" id="2.60.40.10:FF:000068">
    <property type="entry name" value="receptor-type tyrosine-protein phosphatase delta isoform X1"/>
    <property type="match status" value="1"/>
</dbReference>
<feature type="non-terminal residue" evidence="5">
    <location>
        <position position="1"/>
    </location>
</feature>
<organism evidence="4 5">
    <name type="scientific">Carlito syrichta</name>
    <name type="common">Philippine tarsier</name>
    <name type="synonym">Tarsius syrichta</name>
    <dbReference type="NCBI Taxonomy" id="1868482"/>
    <lineage>
        <taxon>Eukaryota</taxon>
        <taxon>Metazoa</taxon>
        <taxon>Chordata</taxon>
        <taxon>Craniata</taxon>
        <taxon>Vertebrata</taxon>
        <taxon>Euteleostomi</taxon>
        <taxon>Mammalia</taxon>
        <taxon>Eutheria</taxon>
        <taxon>Euarchontoglires</taxon>
        <taxon>Primates</taxon>
        <taxon>Haplorrhini</taxon>
        <taxon>Tarsiiformes</taxon>
        <taxon>Tarsiidae</taxon>
        <taxon>Carlito</taxon>
    </lineage>
</organism>
<dbReference type="PANTHER" id="PTHR46957:SF6">
    <property type="entry name" value="PROTEIN-TYROSINE-PHOSPHATASE"/>
    <property type="match status" value="1"/>
</dbReference>
<dbReference type="GO" id="GO:0016020">
    <property type="term" value="C:membrane"/>
    <property type="evidence" value="ECO:0007669"/>
    <property type="project" value="UniProtKB-SubCell"/>
</dbReference>
<dbReference type="RefSeq" id="XP_021564695.1">
    <property type="nucleotide sequence ID" value="XM_021709020.1"/>
</dbReference>
<proteinExistence type="predicted"/>
<dbReference type="GeneID" id="103252276"/>
<dbReference type="InterPro" id="IPR050713">
    <property type="entry name" value="RTP_Phos/Ushers"/>
</dbReference>
<dbReference type="InterPro" id="IPR003961">
    <property type="entry name" value="FN3_dom"/>
</dbReference>
<dbReference type="Pfam" id="PF00041">
    <property type="entry name" value="fn3"/>
    <property type="match status" value="1"/>
</dbReference>
<dbReference type="PROSITE" id="PS50853">
    <property type="entry name" value="FN3"/>
    <property type="match status" value="1"/>
</dbReference>